<feature type="transmembrane region" description="Helical" evidence="1">
    <location>
        <begin position="33"/>
        <end position="54"/>
    </location>
</feature>
<reference evidence="2 3" key="1">
    <citation type="submission" date="2019-04" db="EMBL/GenBank/DDBJ databases">
        <authorList>
            <person name="Li Y."/>
            <person name="Wang J."/>
        </authorList>
    </citation>
    <scope>NUCLEOTIDE SEQUENCE [LARGE SCALE GENOMIC DNA]</scope>
    <source>
        <strain evidence="2 3">DSM 14668</strain>
    </source>
</reference>
<accession>A0A4U1JDP0</accession>
<dbReference type="AlphaFoldDB" id="A0A4U1JDP0"/>
<dbReference type="EMBL" id="SSMQ01000012">
    <property type="protein sequence ID" value="TKD08953.1"/>
    <property type="molecule type" value="Genomic_DNA"/>
</dbReference>
<keyword evidence="1" id="KW-0472">Membrane</keyword>
<evidence type="ECO:0000313" key="2">
    <source>
        <dbReference type="EMBL" id="TKD08953.1"/>
    </source>
</evidence>
<evidence type="ECO:0000313" key="3">
    <source>
        <dbReference type="Proteomes" id="UP000309215"/>
    </source>
</evidence>
<comment type="caution">
    <text evidence="2">The sequence shown here is derived from an EMBL/GenBank/DDBJ whole genome shotgun (WGS) entry which is preliminary data.</text>
</comment>
<dbReference type="RefSeq" id="WP_136929550.1">
    <property type="nucleotide sequence ID" value="NZ_SSMQ01000012.1"/>
</dbReference>
<gene>
    <name evidence="2" type="ORF">E8A74_14310</name>
</gene>
<dbReference type="OrthoDB" id="5506255at2"/>
<keyword evidence="3" id="KW-1185">Reference proteome</keyword>
<protein>
    <submittedName>
        <fullName evidence="2">Uncharacterized protein</fullName>
    </submittedName>
</protein>
<evidence type="ECO:0000256" key="1">
    <source>
        <dbReference type="SAM" id="Phobius"/>
    </source>
</evidence>
<proteinExistence type="predicted"/>
<dbReference type="Proteomes" id="UP000309215">
    <property type="component" value="Unassembled WGS sequence"/>
</dbReference>
<feature type="transmembrane region" description="Helical" evidence="1">
    <location>
        <begin position="214"/>
        <end position="234"/>
    </location>
</feature>
<feature type="transmembrane region" description="Helical" evidence="1">
    <location>
        <begin position="61"/>
        <end position="87"/>
    </location>
</feature>
<name>A0A4U1JDP0_9BACT</name>
<keyword evidence="1" id="KW-1133">Transmembrane helix</keyword>
<organism evidence="2 3">
    <name type="scientific">Polyangium fumosum</name>
    <dbReference type="NCBI Taxonomy" id="889272"/>
    <lineage>
        <taxon>Bacteria</taxon>
        <taxon>Pseudomonadati</taxon>
        <taxon>Myxococcota</taxon>
        <taxon>Polyangia</taxon>
        <taxon>Polyangiales</taxon>
        <taxon>Polyangiaceae</taxon>
        <taxon>Polyangium</taxon>
    </lineage>
</organism>
<keyword evidence="1" id="KW-0812">Transmembrane</keyword>
<feature type="transmembrane region" description="Helical" evidence="1">
    <location>
        <begin position="107"/>
        <end position="129"/>
    </location>
</feature>
<sequence length="266" mass="29341">MNLGDAAIVLRPRSLTEVMDLAFRLCFSLAFSLYARLTLVAIVPLLAGCLALRYALDASWLLVWLAAFLTVPFVEALFTVAVSQIIFSPSITPRAVFALFCKRFGALLGSFVVRIVGLVIGVVTFLVLLPFVGIRLLLLDEACMLEGLSGMRAYERAQRLVASRTGDAFLVLLMLLGARFGGVLTAELLFDGLVNDLLQFGRPFGWFFHDGGSLAALAGFFLAVPFVSTARFLYYIDTRTREDGWDIQLRFTAIRARAAQERRRAA</sequence>
<feature type="transmembrane region" description="Helical" evidence="1">
    <location>
        <begin position="168"/>
        <end position="194"/>
    </location>
</feature>